<organism evidence="1 2">
    <name type="scientific">Mesonia mobilis</name>
    <dbReference type="NCBI Taxonomy" id="369791"/>
    <lineage>
        <taxon>Bacteria</taxon>
        <taxon>Pseudomonadati</taxon>
        <taxon>Bacteroidota</taxon>
        <taxon>Flavobacteriia</taxon>
        <taxon>Flavobacteriales</taxon>
        <taxon>Flavobacteriaceae</taxon>
        <taxon>Mesonia</taxon>
    </lineage>
</organism>
<reference evidence="2" key="1">
    <citation type="journal article" date="2019" name="Int. J. Syst. Evol. Microbiol.">
        <title>The Global Catalogue of Microorganisms (GCM) 10K type strain sequencing project: providing services to taxonomists for standard genome sequencing and annotation.</title>
        <authorList>
            <consortium name="The Broad Institute Genomics Platform"/>
            <consortium name="The Broad Institute Genome Sequencing Center for Infectious Disease"/>
            <person name="Wu L."/>
            <person name="Ma J."/>
        </authorList>
    </citation>
    <scope>NUCLEOTIDE SEQUENCE [LARGE SCALE GENOMIC DNA]</scope>
    <source>
        <strain evidence="2">KCTC 12708</strain>
    </source>
</reference>
<name>A0ABQ3BQ74_9FLAO</name>
<dbReference type="SUPFAM" id="SSF142906">
    <property type="entry name" value="YjbR-like"/>
    <property type="match status" value="1"/>
</dbReference>
<dbReference type="PANTHER" id="PTHR35145:SF1">
    <property type="entry name" value="CYTOPLASMIC PROTEIN"/>
    <property type="match status" value="1"/>
</dbReference>
<evidence type="ECO:0000313" key="1">
    <source>
        <dbReference type="EMBL" id="GGZ53914.1"/>
    </source>
</evidence>
<dbReference type="InterPro" id="IPR058532">
    <property type="entry name" value="YjbR/MT2646/Rv2570-like"/>
</dbReference>
<evidence type="ECO:0008006" key="3">
    <source>
        <dbReference type="Google" id="ProtNLM"/>
    </source>
</evidence>
<accession>A0ABQ3BQ74</accession>
<protein>
    <recommendedName>
        <fullName evidence="3">DNA-binding protein (MmcQ/YjbR family)</fullName>
    </recommendedName>
</protein>
<dbReference type="RefSeq" id="WP_027884320.1">
    <property type="nucleotide sequence ID" value="NZ_BMWY01000003.1"/>
</dbReference>
<sequence length="125" mass="14677">MDIIELREYCLSFKGATEDFPFDEDTLVFKVMGKMFALVGLEKWEMGNPAINLKCDPEKAIELREKYPEEIYAGYHMSKKHWNTVVINGSQLTEKQIKHFINHSYELVVSKLTKKQKQELKEMES</sequence>
<evidence type="ECO:0000313" key="2">
    <source>
        <dbReference type="Proteomes" id="UP000615593"/>
    </source>
</evidence>
<gene>
    <name evidence="1" type="ORF">GCM10008088_14490</name>
</gene>
<dbReference type="InterPro" id="IPR007351">
    <property type="entry name" value="YjbR"/>
</dbReference>
<dbReference type="GeneID" id="94369115"/>
<dbReference type="InterPro" id="IPR038056">
    <property type="entry name" value="YjbR-like_sf"/>
</dbReference>
<dbReference type="Proteomes" id="UP000615593">
    <property type="component" value="Unassembled WGS sequence"/>
</dbReference>
<dbReference type="Gene3D" id="3.90.1150.30">
    <property type="match status" value="1"/>
</dbReference>
<dbReference type="EMBL" id="BMWY01000003">
    <property type="protein sequence ID" value="GGZ53914.1"/>
    <property type="molecule type" value="Genomic_DNA"/>
</dbReference>
<keyword evidence="2" id="KW-1185">Reference proteome</keyword>
<dbReference type="PANTHER" id="PTHR35145">
    <property type="entry name" value="CYTOPLASMIC PROTEIN-RELATED"/>
    <property type="match status" value="1"/>
</dbReference>
<proteinExistence type="predicted"/>
<comment type="caution">
    <text evidence="1">The sequence shown here is derived from an EMBL/GenBank/DDBJ whole genome shotgun (WGS) entry which is preliminary data.</text>
</comment>
<dbReference type="Pfam" id="PF04237">
    <property type="entry name" value="YjbR"/>
    <property type="match status" value="1"/>
</dbReference>